<dbReference type="Proteomes" id="UP000321901">
    <property type="component" value="Unassembled WGS sequence"/>
</dbReference>
<evidence type="ECO:0000256" key="3">
    <source>
        <dbReference type="ARBA" id="ARBA00022989"/>
    </source>
</evidence>
<dbReference type="Pfam" id="PF09685">
    <property type="entry name" value="MamF_MmsF"/>
    <property type="match status" value="1"/>
</dbReference>
<accession>A0A511ZBX0</accession>
<gene>
    <name evidence="6" type="ORF">SLU01_32520</name>
</gene>
<dbReference type="OrthoDB" id="2328241at2"/>
<protein>
    <submittedName>
        <fullName evidence="6">Membrane protein</fullName>
    </submittedName>
</protein>
<keyword evidence="4 5" id="KW-0472">Membrane</keyword>
<name>A0A511ZBX0_9BACL</name>
<organism evidence="6 7">
    <name type="scientific">Sporosarcina luteola</name>
    <dbReference type="NCBI Taxonomy" id="582850"/>
    <lineage>
        <taxon>Bacteria</taxon>
        <taxon>Bacillati</taxon>
        <taxon>Bacillota</taxon>
        <taxon>Bacilli</taxon>
        <taxon>Bacillales</taxon>
        <taxon>Caryophanaceae</taxon>
        <taxon>Sporosarcina</taxon>
    </lineage>
</organism>
<dbReference type="AlphaFoldDB" id="A0A511ZBX0"/>
<feature type="transmembrane region" description="Helical" evidence="5">
    <location>
        <begin position="42"/>
        <end position="64"/>
    </location>
</feature>
<evidence type="ECO:0000256" key="4">
    <source>
        <dbReference type="ARBA" id="ARBA00023136"/>
    </source>
</evidence>
<keyword evidence="7" id="KW-1185">Reference proteome</keyword>
<dbReference type="EMBL" id="BJYL01000053">
    <property type="protein sequence ID" value="GEN84940.1"/>
    <property type="molecule type" value="Genomic_DNA"/>
</dbReference>
<evidence type="ECO:0000313" key="6">
    <source>
        <dbReference type="EMBL" id="GEN84940.1"/>
    </source>
</evidence>
<evidence type="ECO:0000256" key="1">
    <source>
        <dbReference type="ARBA" id="ARBA00004141"/>
    </source>
</evidence>
<evidence type="ECO:0000256" key="2">
    <source>
        <dbReference type="ARBA" id="ARBA00022692"/>
    </source>
</evidence>
<sequence>MSNNKILSALCYFSIFFSPLLLPGIVYFVTDDHEVKGHAKRSLISHLAPVVLLIAGFILFSFSIVSYESRIHTMLTGQFDFWGLAPFLFMLIYGLLFLFVVIWNVYQGVKVLK</sequence>
<comment type="subcellular location">
    <subcellularLocation>
        <location evidence="1">Membrane</location>
        <topology evidence="1">Multi-pass membrane protein</topology>
    </subcellularLocation>
</comment>
<feature type="transmembrane region" description="Helical" evidence="5">
    <location>
        <begin position="6"/>
        <end position="30"/>
    </location>
</feature>
<reference evidence="6 7" key="1">
    <citation type="submission" date="2019-07" db="EMBL/GenBank/DDBJ databases">
        <title>Whole genome shotgun sequence of Sporosarcina luteola NBRC 105378.</title>
        <authorList>
            <person name="Hosoyama A."/>
            <person name="Uohara A."/>
            <person name="Ohji S."/>
            <person name="Ichikawa N."/>
        </authorList>
    </citation>
    <scope>NUCLEOTIDE SEQUENCE [LARGE SCALE GENOMIC DNA]</scope>
    <source>
        <strain evidence="6 7">NBRC 105378</strain>
    </source>
</reference>
<feature type="transmembrane region" description="Helical" evidence="5">
    <location>
        <begin position="84"/>
        <end position="106"/>
    </location>
</feature>
<dbReference type="RefSeq" id="WP_147060262.1">
    <property type="nucleotide sequence ID" value="NZ_BJYL01000053.1"/>
</dbReference>
<evidence type="ECO:0000256" key="5">
    <source>
        <dbReference type="SAM" id="Phobius"/>
    </source>
</evidence>
<evidence type="ECO:0000313" key="7">
    <source>
        <dbReference type="Proteomes" id="UP000321901"/>
    </source>
</evidence>
<keyword evidence="2 5" id="KW-0812">Transmembrane</keyword>
<proteinExistence type="predicted"/>
<comment type="caution">
    <text evidence="6">The sequence shown here is derived from an EMBL/GenBank/DDBJ whole genome shotgun (WGS) entry which is preliminary data.</text>
</comment>
<keyword evidence="3 5" id="KW-1133">Transmembrane helix</keyword>
<dbReference type="InterPro" id="IPR019109">
    <property type="entry name" value="MamF_MmsF"/>
</dbReference>